<keyword evidence="3 8" id="KW-0235">DNA replication</keyword>
<evidence type="ECO:0000256" key="3">
    <source>
        <dbReference type="ARBA" id="ARBA00022705"/>
    </source>
</evidence>
<dbReference type="AlphaFoldDB" id="A0AB35U1M1"/>
<feature type="region of interest" description="Domain IV, binds dsDNA" evidence="8">
    <location>
        <begin position="336"/>
        <end position="459"/>
    </location>
</feature>
<dbReference type="SUPFAM" id="SSF48295">
    <property type="entry name" value="TrpR-like"/>
    <property type="match status" value="1"/>
</dbReference>
<comment type="similarity">
    <text evidence="1 8 11">Belongs to the DnaA family.</text>
</comment>
<comment type="function">
    <text evidence="8 10">Plays an essential role in the initiation and regulation of chromosomal replication. ATP-DnaA binds to the origin of replication (oriC) to initiate formation of the DNA replication initiation complex once per cell cycle. Binds the DnaA box (a 9 base pair repeat at the origin) and separates the double-stranded (ds)DNA. Forms a right-handed helical filament on oriC DNA; dsDNA binds to the exterior of the filament while single-stranded (ss)DNA is stabiized in the filament's interior. The ATP-DnaA-oriC complex binds and stabilizes one strand of the AT-rich DNA unwinding element (DUE), permitting loading of DNA polymerase. After initiation quickly degrades to an ADP-DnaA complex that is not apt for DNA replication. Binds acidic phospholipids.</text>
</comment>
<gene>
    <name evidence="8 14" type="primary">dnaA</name>
    <name evidence="14" type="ORF">MOZ60_01725</name>
</gene>
<evidence type="ECO:0000313" key="15">
    <source>
        <dbReference type="Proteomes" id="UP001286174"/>
    </source>
</evidence>
<dbReference type="HAMAP" id="MF_00377">
    <property type="entry name" value="DnaA_bact"/>
    <property type="match status" value="1"/>
</dbReference>
<dbReference type="FunFam" id="3.40.50.300:FF:000668">
    <property type="entry name" value="Chromosomal replication initiator protein DnaA"/>
    <property type="match status" value="1"/>
</dbReference>
<name>A0AB35U1M1_9FIRM</name>
<dbReference type="GO" id="GO:0005737">
    <property type="term" value="C:cytoplasm"/>
    <property type="evidence" value="ECO:0007669"/>
    <property type="project" value="UniProtKB-SubCell"/>
</dbReference>
<keyword evidence="6 8" id="KW-0446">Lipid-binding</keyword>
<evidence type="ECO:0000256" key="11">
    <source>
        <dbReference type="RuleBase" id="RU004227"/>
    </source>
</evidence>
<dbReference type="CDD" id="cd06571">
    <property type="entry name" value="Bac_DnaA_C"/>
    <property type="match status" value="1"/>
</dbReference>
<sequence length="459" mass="51841">MITENKDMYLQDVWGKVLQYLQMNCNMEPEIIDNFYRPCSLYDLTSSKAVILAPTIVNKQILQPESEMISAAFTDILQADSPITVEICRKDDLHNVMRSNSLSEQDLDEASFPSMPIQKDRTFDNFVVGDCNRESHAAALACAAKPGQFFNPLFIYGNSGLGKTHLLMAIANYVLKNDPTRKVYYTESLKFVETVVNAIRDNKIEQFKRYMYSVDLLLIDDIQFLAGKEKSHEIFFTIYNELINNRKQICIASDRQPNEIKGLEDRLISRFSSGLSVGIDSPEFETSLAILQMKIRQNGYGIEDVDPEGLAYIASNFSGNVRNLEGAWNRVLFYAIQFQPDGGVIRFETVMNALKSQAVVSDKTGLSPKKIIQAVADYYGLTHQQITSKTRTKNIANARHISIYLCRHLLNLSYIKIGEEFGGRDHSTIISACTKVSRQIKSDPAMATAIQQIENSIKQ</sequence>
<dbReference type="GO" id="GO:0003688">
    <property type="term" value="F:DNA replication origin binding"/>
    <property type="evidence" value="ECO:0007669"/>
    <property type="project" value="UniProtKB-UniRule"/>
</dbReference>
<feature type="binding site" evidence="8">
    <location>
        <position position="160"/>
    </location>
    <ligand>
        <name>ATP</name>
        <dbReference type="ChEBI" id="CHEBI:30616"/>
    </ligand>
</feature>
<dbReference type="GO" id="GO:0006270">
    <property type="term" value="P:DNA replication initiation"/>
    <property type="evidence" value="ECO:0007669"/>
    <property type="project" value="UniProtKB-UniRule"/>
</dbReference>
<dbReference type="InterPro" id="IPR003593">
    <property type="entry name" value="AAA+_ATPase"/>
</dbReference>
<keyword evidence="5 8" id="KW-0067">ATP-binding</keyword>
<evidence type="ECO:0000256" key="8">
    <source>
        <dbReference type="HAMAP-Rule" id="MF_00377"/>
    </source>
</evidence>
<comment type="caution">
    <text evidence="8">Lacks conserved residue(s) required for the propagation of feature annotation.</text>
</comment>
<dbReference type="Pfam" id="PF00308">
    <property type="entry name" value="Bac_DnaA"/>
    <property type="match status" value="1"/>
</dbReference>
<feature type="binding site" evidence="8">
    <location>
        <position position="162"/>
    </location>
    <ligand>
        <name>ATP</name>
        <dbReference type="ChEBI" id="CHEBI:30616"/>
    </ligand>
</feature>
<organism evidence="14 15">
    <name type="scientific">Grylomicrobium aquisgranensis</name>
    <dbReference type="NCBI Taxonomy" id="2926318"/>
    <lineage>
        <taxon>Bacteria</taxon>
        <taxon>Bacillati</taxon>
        <taxon>Bacillota</taxon>
        <taxon>Erysipelotrichia</taxon>
        <taxon>Erysipelotrichales</taxon>
        <taxon>Erysipelotrichaceae</taxon>
        <taxon>Grylomicrobium</taxon>
    </lineage>
</organism>
<dbReference type="InterPro" id="IPR010921">
    <property type="entry name" value="Trp_repressor/repl_initiator"/>
</dbReference>
<dbReference type="Gene3D" id="1.10.8.60">
    <property type="match status" value="1"/>
</dbReference>
<evidence type="ECO:0000256" key="2">
    <source>
        <dbReference type="ARBA" id="ARBA00022490"/>
    </source>
</evidence>
<keyword evidence="2 8" id="KW-0963">Cytoplasm</keyword>
<dbReference type="Gene3D" id="1.10.1750.10">
    <property type="match status" value="1"/>
</dbReference>
<keyword evidence="15" id="KW-1185">Reference proteome</keyword>
<dbReference type="InterPro" id="IPR018312">
    <property type="entry name" value="Chromosome_initiator_DnaA_CS"/>
</dbReference>
<dbReference type="SMART" id="SM00760">
    <property type="entry name" value="Bac_DnaA_C"/>
    <property type="match status" value="1"/>
</dbReference>
<dbReference type="Gene3D" id="3.40.50.300">
    <property type="entry name" value="P-loop containing nucleotide triphosphate hydrolases"/>
    <property type="match status" value="1"/>
</dbReference>
<feature type="binding site" evidence="8">
    <location>
        <position position="164"/>
    </location>
    <ligand>
        <name>ATP</name>
        <dbReference type="ChEBI" id="CHEBI:30616"/>
    </ligand>
</feature>
<evidence type="ECO:0000256" key="4">
    <source>
        <dbReference type="ARBA" id="ARBA00022741"/>
    </source>
</evidence>
<evidence type="ECO:0000259" key="12">
    <source>
        <dbReference type="SMART" id="SM00382"/>
    </source>
</evidence>
<dbReference type="InterPro" id="IPR013317">
    <property type="entry name" value="DnaA_dom"/>
</dbReference>
<feature type="domain" description="Chromosomal replication initiator DnaA C-terminal" evidence="13">
    <location>
        <begin position="367"/>
        <end position="436"/>
    </location>
</feature>
<evidence type="ECO:0000256" key="7">
    <source>
        <dbReference type="ARBA" id="ARBA00023125"/>
    </source>
</evidence>
<comment type="caution">
    <text evidence="14">The sequence shown here is derived from an EMBL/GenBank/DDBJ whole genome shotgun (WGS) entry which is preliminary data.</text>
</comment>
<accession>A0AB35U1M1</accession>
<dbReference type="Proteomes" id="UP001286174">
    <property type="component" value="Unassembled WGS sequence"/>
</dbReference>
<dbReference type="EMBL" id="JALBUR010000002">
    <property type="protein sequence ID" value="MDX8418809.1"/>
    <property type="molecule type" value="Genomic_DNA"/>
</dbReference>
<evidence type="ECO:0000313" key="14">
    <source>
        <dbReference type="EMBL" id="MDX8418809.1"/>
    </source>
</evidence>
<dbReference type="GO" id="GO:0008289">
    <property type="term" value="F:lipid binding"/>
    <property type="evidence" value="ECO:0007669"/>
    <property type="project" value="UniProtKB-KW"/>
</dbReference>
<keyword evidence="7 8" id="KW-0238">DNA-binding</keyword>
<dbReference type="PANTHER" id="PTHR30050">
    <property type="entry name" value="CHROMOSOMAL REPLICATION INITIATOR PROTEIN DNAA"/>
    <property type="match status" value="1"/>
</dbReference>
<proteinExistence type="inferred from homology"/>
<feature type="binding site" evidence="8">
    <location>
        <position position="163"/>
    </location>
    <ligand>
        <name>ATP</name>
        <dbReference type="ChEBI" id="CHEBI:30616"/>
    </ligand>
</feature>
<comment type="domain">
    <text evidence="8">Domain I is involved in oligomerization and binding regulators, domain II is flexibile and of varying length in different bacteria, domain III forms the AAA+ region, while domain IV binds dsDNA.</text>
</comment>
<evidence type="ECO:0000256" key="10">
    <source>
        <dbReference type="RuleBase" id="RU000577"/>
    </source>
</evidence>
<reference evidence="14 15" key="1">
    <citation type="submission" date="2022-03" db="EMBL/GenBank/DDBJ databases">
        <title>Novel taxa within the pig intestine.</title>
        <authorList>
            <person name="Wylensek D."/>
            <person name="Bishof K."/>
            <person name="Afrizal A."/>
            <person name="Clavel T."/>
        </authorList>
    </citation>
    <scope>NUCLEOTIDE SEQUENCE [LARGE SCALE GENOMIC DNA]</scope>
    <source>
        <strain evidence="14 15">CLA-KB-P133</strain>
    </source>
</reference>
<dbReference type="InterPro" id="IPR013159">
    <property type="entry name" value="DnaA_C"/>
</dbReference>
<dbReference type="RefSeq" id="WP_370595414.1">
    <property type="nucleotide sequence ID" value="NZ_JALBUR010000002.1"/>
</dbReference>
<evidence type="ECO:0000256" key="9">
    <source>
        <dbReference type="NCBIfam" id="TIGR00362"/>
    </source>
</evidence>
<dbReference type="PROSITE" id="PS01008">
    <property type="entry name" value="DNAA"/>
    <property type="match status" value="1"/>
</dbReference>
<dbReference type="GO" id="GO:0005524">
    <property type="term" value="F:ATP binding"/>
    <property type="evidence" value="ECO:0007669"/>
    <property type="project" value="UniProtKB-UniRule"/>
</dbReference>
<dbReference type="NCBIfam" id="TIGR00362">
    <property type="entry name" value="DnaA"/>
    <property type="match status" value="1"/>
</dbReference>
<dbReference type="GO" id="GO:0006275">
    <property type="term" value="P:regulation of DNA replication"/>
    <property type="evidence" value="ECO:0007669"/>
    <property type="project" value="UniProtKB-UniRule"/>
</dbReference>
<evidence type="ECO:0000256" key="1">
    <source>
        <dbReference type="ARBA" id="ARBA00006583"/>
    </source>
</evidence>
<dbReference type="SMART" id="SM00382">
    <property type="entry name" value="AAA"/>
    <property type="match status" value="1"/>
</dbReference>
<dbReference type="GO" id="GO:0005886">
    <property type="term" value="C:plasma membrane"/>
    <property type="evidence" value="ECO:0007669"/>
    <property type="project" value="TreeGrafter"/>
</dbReference>
<dbReference type="CDD" id="cd00009">
    <property type="entry name" value="AAA"/>
    <property type="match status" value="1"/>
</dbReference>
<feature type="region of interest" description="Domain I, interacts with DnaA modulators" evidence="8">
    <location>
        <begin position="1"/>
        <end position="109"/>
    </location>
</feature>
<comment type="subunit">
    <text evidence="8">Oligomerizes as a right-handed, spiral filament on DNA at oriC.</text>
</comment>
<dbReference type="Pfam" id="PF08299">
    <property type="entry name" value="Bac_DnaA_C"/>
    <property type="match status" value="1"/>
</dbReference>
<dbReference type="InterPro" id="IPR020591">
    <property type="entry name" value="Chromosome_initiator_DnaA-like"/>
</dbReference>
<protein>
    <recommendedName>
        <fullName evidence="8 9">Chromosomal replication initiator protein DnaA</fullName>
    </recommendedName>
</protein>
<dbReference type="PRINTS" id="PR00051">
    <property type="entry name" value="DNAA"/>
</dbReference>
<comment type="subcellular location">
    <subcellularLocation>
        <location evidence="8">Cytoplasm</location>
    </subcellularLocation>
</comment>
<dbReference type="InterPro" id="IPR027417">
    <property type="entry name" value="P-loop_NTPase"/>
</dbReference>
<dbReference type="SUPFAM" id="SSF52540">
    <property type="entry name" value="P-loop containing nucleoside triphosphate hydrolases"/>
    <property type="match status" value="1"/>
</dbReference>
<feature type="domain" description="AAA+ ATPase" evidence="12">
    <location>
        <begin position="149"/>
        <end position="283"/>
    </location>
</feature>
<dbReference type="PANTHER" id="PTHR30050:SF2">
    <property type="entry name" value="CHROMOSOMAL REPLICATION INITIATOR PROTEIN DNAA"/>
    <property type="match status" value="1"/>
</dbReference>
<dbReference type="InterPro" id="IPR001957">
    <property type="entry name" value="Chromosome_initiator_DnaA"/>
</dbReference>
<evidence type="ECO:0000256" key="5">
    <source>
        <dbReference type="ARBA" id="ARBA00022840"/>
    </source>
</evidence>
<evidence type="ECO:0000256" key="6">
    <source>
        <dbReference type="ARBA" id="ARBA00023121"/>
    </source>
</evidence>
<evidence type="ECO:0000259" key="13">
    <source>
        <dbReference type="SMART" id="SM00760"/>
    </source>
</evidence>
<keyword evidence="4 8" id="KW-0547">Nucleotide-binding</keyword>